<dbReference type="GO" id="GO:0016853">
    <property type="term" value="F:isomerase activity"/>
    <property type="evidence" value="ECO:0007669"/>
    <property type="project" value="UniProtKB-KW"/>
</dbReference>
<keyword evidence="4" id="KW-0413">Isomerase</keyword>
<protein>
    <submittedName>
        <fullName evidence="4">Type I phosphomannose isomerase catalytic subunit</fullName>
    </submittedName>
</protein>
<dbReference type="PANTHER" id="PTHR42742">
    <property type="entry name" value="TRANSCRIPTIONAL REPRESSOR MPRA"/>
    <property type="match status" value="1"/>
</dbReference>
<keyword evidence="5" id="KW-1185">Reference proteome</keyword>
<evidence type="ECO:0000256" key="2">
    <source>
        <dbReference type="ARBA" id="ARBA00022833"/>
    </source>
</evidence>
<dbReference type="InterPro" id="IPR014710">
    <property type="entry name" value="RmlC-like_jellyroll"/>
</dbReference>
<evidence type="ECO:0000313" key="5">
    <source>
        <dbReference type="Proteomes" id="UP001595681"/>
    </source>
</evidence>
<keyword evidence="2" id="KW-0862">Zinc</keyword>
<reference evidence="5" key="1">
    <citation type="journal article" date="2019" name="Int. J. Syst. Evol. Microbiol.">
        <title>The Global Catalogue of Microorganisms (GCM) 10K type strain sequencing project: providing services to taxonomists for standard genome sequencing and annotation.</title>
        <authorList>
            <consortium name="The Broad Institute Genomics Platform"/>
            <consortium name="The Broad Institute Genome Sequencing Center for Infectious Disease"/>
            <person name="Wu L."/>
            <person name="Ma J."/>
        </authorList>
    </citation>
    <scope>NUCLEOTIDE SEQUENCE [LARGE SCALE GENOMIC DNA]</scope>
    <source>
        <strain evidence="5">CCM 7491</strain>
    </source>
</reference>
<evidence type="ECO:0000259" key="3">
    <source>
        <dbReference type="Pfam" id="PF20511"/>
    </source>
</evidence>
<dbReference type="InterPro" id="IPR011051">
    <property type="entry name" value="RmlC_Cupin_sf"/>
</dbReference>
<keyword evidence="1" id="KW-0479">Metal-binding</keyword>
<dbReference type="PANTHER" id="PTHR42742:SF3">
    <property type="entry name" value="FRUCTOKINASE"/>
    <property type="match status" value="1"/>
</dbReference>
<evidence type="ECO:0000313" key="4">
    <source>
        <dbReference type="EMBL" id="MFC3440462.1"/>
    </source>
</evidence>
<dbReference type="CDD" id="cd07010">
    <property type="entry name" value="cupin_PMI_type_I_N_bac"/>
    <property type="match status" value="1"/>
</dbReference>
<dbReference type="Pfam" id="PF20511">
    <property type="entry name" value="PMI_typeI_cat"/>
    <property type="match status" value="1"/>
</dbReference>
<comment type="caution">
    <text evidence="4">The sequence shown here is derived from an EMBL/GenBank/DDBJ whole genome shotgun (WGS) entry which is preliminary data.</text>
</comment>
<proteinExistence type="predicted"/>
<accession>A0ABV7NDM1</accession>
<gene>
    <name evidence="4" type="ORF">ACFOKF_04470</name>
</gene>
<dbReference type="Gene3D" id="2.60.120.10">
    <property type="entry name" value="Jelly Rolls"/>
    <property type="match status" value="1"/>
</dbReference>
<feature type="domain" description="Phosphomannose isomerase type I catalytic" evidence="3">
    <location>
        <begin position="37"/>
        <end position="66"/>
    </location>
</feature>
<dbReference type="SUPFAM" id="SSF51182">
    <property type="entry name" value="RmlC-like cupins"/>
    <property type="match status" value="1"/>
</dbReference>
<dbReference type="RefSeq" id="WP_380793505.1">
    <property type="nucleotide sequence ID" value="NZ_JBHRVU010000004.1"/>
</dbReference>
<evidence type="ECO:0000256" key="1">
    <source>
        <dbReference type="ARBA" id="ARBA00022723"/>
    </source>
</evidence>
<dbReference type="Proteomes" id="UP001595681">
    <property type="component" value="Unassembled WGS sequence"/>
</dbReference>
<dbReference type="InterPro" id="IPR046457">
    <property type="entry name" value="PMI_typeI_cat"/>
</dbReference>
<sequence>MPKLVARAVEKTWGREDIPAHFDVRGGQIGEIWFEGGEALPLLVKYLFTSEPLSIQVHPDDRQAHAFGLTGGKEEAWYILDCAPDARLGLGLLEPMSPQAFRAAAIDGSLEHRIDWKPVRPGDCYFVPAGTVHAIGGGITLVEVQQNVDVTYRLFDYGRPRELHLDQGIAASRLEPYVRSPVHVPLGQAQVLLDGTDSPFSMELGHWTAGQVLPTTQGPVWFVPLAGKGRVNGASWRPGDVWLLDPADEVLADRDAAGLLARTA</sequence>
<dbReference type="InterPro" id="IPR051804">
    <property type="entry name" value="Carb_Metab_Reg_Kinase/Isom"/>
</dbReference>
<name>A0ABV7NDM1_9SPHN</name>
<organism evidence="4 5">
    <name type="scientific">Sphingobium rhizovicinum</name>
    <dbReference type="NCBI Taxonomy" id="432308"/>
    <lineage>
        <taxon>Bacteria</taxon>
        <taxon>Pseudomonadati</taxon>
        <taxon>Pseudomonadota</taxon>
        <taxon>Alphaproteobacteria</taxon>
        <taxon>Sphingomonadales</taxon>
        <taxon>Sphingomonadaceae</taxon>
        <taxon>Sphingobium</taxon>
    </lineage>
</organism>
<dbReference type="EMBL" id="JBHRVU010000004">
    <property type="protein sequence ID" value="MFC3440462.1"/>
    <property type="molecule type" value="Genomic_DNA"/>
</dbReference>